<name>A0ABN1RTX6_9ACTN</name>
<reference evidence="1 2" key="1">
    <citation type="journal article" date="2019" name="Int. J. Syst. Evol. Microbiol.">
        <title>The Global Catalogue of Microorganisms (GCM) 10K type strain sequencing project: providing services to taxonomists for standard genome sequencing and annotation.</title>
        <authorList>
            <consortium name="The Broad Institute Genomics Platform"/>
            <consortium name="The Broad Institute Genome Sequencing Center for Infectious Disease"/>
            <person name="Wu L."/>
            <person name="Ma J."/>
        </authorList>
    </citation>
    <scope>NUCLEOTIDE SEQUENCE [LARGE SCALE GENOMIC DNA]</scope>
    <source>
        <strain evidence="1 2">JCM 10977</strain>
    </source>
</reference>
<comment type="caution">
    <text evidence="1">The sequence shown here is derived from an EMBL/GenBank/DDBJ whole genome shotgun (WGS) entry which is preliminary data.</text>
</comment>
<accession>A0ABN1RTX6</accession>
<sequence length="210" mass="23557">MIVAGLGTPTPAFANTSRPNTDSFSISKWLVFPELFLCLNYSVTGTLTYKAVRYGPVDGNIDYRVASPQVVAPTLTVNGYQYDSVSHGCTRKPLAWLKLDVQHAYKGYGCSFNPSISVQVPFSIGVGFWPSCGNRKVGFWNSSYGQAKSWKQYNSSARVKFDQQRWYQPQHNPLPKPSCYGVMVRYHVYMRGIDDTKDTGQLAICPTPEW</sequence>
<organism evidence="1 2">
    <name type="scientific">Kribbella koreensis</name>
    <dbReference type="NCBI Taxonomy" id="57909"/>
    <lineage>
        <taxon>Bacteria</taxon>
        <taxon>Bacillati</taxon>
        <taxon>Actinomycetota</taxon>
        <taxon>Actinomycetes</taxon>
        <taxon>Propionibacteriales</taxon>
        <taxon>Kribbellaceae</taxon>
        <taxon>Kribbella</taxon>
    </lineage>
</organism>
<evidence type="ECO:0008006" key="3">
    <source>
        <dbReference type="Google" id="ProtNLM"/>
    </source>
</evidence>
<evidence type="ECO:0000313" key="2">
    <source>
        <dbReference type="Proteomes" id="UP001500542"/>
    </source>
</evidence>
<gene>
    <name evidence="1" type="ORF">GCM10009554_83600</name>
</gene>
<proteinExistence type="predicted"/>
<evidence type="ECO:0000313" key="1">
    <source>
        <dbReference type="EMBL" id="GAA0963734.1"/>
    </source>
</evidence>
<protein>
    <recommendedName>
        <fullName evidence="3">Secreted protein</fullName>
    </recommendedName>
</protein>
<dbReference type="EMBL" id="BAAAHK010000028">
    <property type="protein sequence ID" value="GAA0963734.1"/>
    <property type="molecule type" value="Genomic_DNA"/>
</dbReference>
<dbReference type="Proteomes" id="UP001500542">
    <property type="component" value="Unassembled WGS sequence"/>
</dbReference>
<keyword evidence="2" id="KW-1185">Reference proteome</keyword>